<keyword evidence="5" id="KW-0676">Redox-active center</keyword>
<dbReference type="EMBL" id="VFOU01000001">
    <property type="protein sequence ID" value="TQL74315.1"/>
    <property type="molecule type" value="Genomic_DNA"/>
</dbReference>
<evidence type="ECO:0000256" key="3">
    <source>
        <dbReference type="ARBA" id="ARBA00023002"/>
    </source>
</evidence>
<keyword evidence="7" id="KW-0812">Transmembrane</keyword>
<proteinExistence type="inferred from homology"/>
<dbReference type="InterPro" id="IPR013766">
    <property type="entry name" value="Thioredoxin_domain"/>
</dbReference>
<keyword evidence="2" id="KW-0732">Signal</keyword>
<keyword evidence="4" id="KW-1015">Disulfide bond</keyword>
<evidence type="ECO:0000313" key="9">
    <source>
        <dbReference type="EMBL" id="TQL74315.1"/>
    </source>
</evidence>
<accession>A0A543AP37</accession>
<feature type="transmembrane region" description="Helical" evidence="7">
    <location>
        <begin position="12"/>
        <end position="33"/>
    </location>
</feature>
<evidence type="ECO:0000256" key="6">
    <source>
        <dbReference type="SAM" id="MobiDB-lite"/>
    </source>
</evidence>
<comment type="caution">
    <text evidence="9">The sequence shown here is derived from an EMBL/GenBank/DDBJ whole genome shotgun (WGS) entry which is preliminary data.</text>
</comment>
<keyword evidence="10" id="KW-1185">Reference proteome</keyword>
<feature type="domain" description="Thioredoxin" evidence="8">
    <location>
        <begin position="53"/>
        <end position="247"/>
    </location>
</feature>
<comment type="similarity">
    <text evidence="1">Belongs to the thioredoxin family. DsbA subfamily.</text>
</comment>
<dbReference type="PROSITE" id="PS51352">
    <property type="entry name" value="THIOREDOXIN_2"/>
    <property type="match status" value="1"/>
</dbReference>
<feature type="region of interest" description="Disordered" evidence="6">
    <location>
        <begin position="42"/>
        <end position="61"/>
    </location>
</feature>
<dbReference type="GO" id="GO:0016491">
    <property type="term" value="F:oxidoreductase activity"/>
    <property type="evidence" value="ECO:0007669"/>
    <property type="project" value="UniProtKB-KW"/>
</dbReference>
<evidence type="ECO:0000259" key="8">
    <source>
        <dbReference type="PROSITE" id="PS51352"/>
    </source>
</evidence>
<evidence type="ECO:0000256" key="1">
    <source>
        <dbReference type="ARBA" id="ARBA00005791"/>
    </source>
</evidence>
<name>A0A543AP37_9MICC</name>
<dbReference type="InterPro" id="IPR036249">
    <property type="entry name" value="Thioredoxin-like_sf"/>
</dbReference>
<organism evidence="9 10">
    <name type="scientific">Enteractinococcus coprophilus</name>
    <dbReference type="NCBI Taxonomy" id="1027633"/>
    <lineage>
        <taxon>Bacteria</taxon>
        <taxon>Bacillati</taxon>
        <taxon>Actinomycetota</taxon>
        <taxon>Actinomycetes</taxon>
        <taxon>Micrococcales</taxon>
        <taxon>Micrococcaceae</taxon>
    </lineage>
</organism>
<keyword evidence="3" id="KW-0560">Oxidoreductase</keyword>
<dbReference type="AlphaFoldDB" id="A0A543AP37"/>
<dbReference type="InterPro" id="IPR012336">
    <property type="entry name" value="Thioredoxin-like_fold"/>
</dbReference>
<evidence type="ECO:0000256" key="7">
    <source>
        <dbReference type="SAM" id="Phobius"/>
    </source>
</evidence>
<keyword evidence="7" id="KW-1133">Transmembrane helix</keyword>
<dbReference type="PANTHER" id="PTHR13887:SF14">
    <property type="entry name" value="DISULFIDE BOND FORMATION PROTEIN D"/>
    <property type="match status" value="1"/>
</dbReference>
<gene>
    <name evidence="9" type="ORF">FB556_0776</name>
</gene>
<keyword evidence="7" id="KW-0472">Membrane</keyword>
<protein>
    <submittedName>
        <fullName evidence="9">Protein-disulfide isomerase</fullName>
    </submittedName>
</protein>
<evidence type="ECO:0000256" key="4">
    <source>
        <dbReference type="ARBA" id="ARBA00023157"/>
    </source>
</evidence>
<evidence type="ECO:0000256" key="2">
    <source>
        <dbReference type="ARBA" id="ARBA00022729"/>
    </source>
</evidence>
<dbReference type="Proteomes" id="UP000319746">
    <property type="component" value="Unassembled WGS sequence"/>
</dbReference>
<keyword evidence="9" id="KW-0413">Isomerase</keyword>
<dbReference type="PANTHER" id="PTHR13887">
    <property type="entry name" value="GLUTATHIONE S-TRANSFERASE KAPPA"/>
    <property type="match status" value="1"/>
</dbReference>
<evidence type="ECO:0000256" key="5">
    <source>
        <dbReference type="ARBA" id="ARBA00023284"/>
    </source>
</evidence>
<reference evidence="9 10" key="1">
    <citation type="submission" date="2019-06" db="EMBL/GenBank/DDBJ databases">
        <title>Sequencing the genomes of 1000 actinobacteria strains.</title>
        <authorList>
            <person name="Klenk H.-P."/>
        </authorList>
    </citation>
    <scope>NUCLEOTIDE SEQUENCE [LARGE SCALE GENOMIC DNA]</scope>
    <source>
        <strain evidence="9 10">DSM 24083</strain>
    </source>
</reference>
<dbReference type="SUPFAM" id="SSF52833">
    <property type="entry name" value="Thioredoxin-like"/>
    <property type="match status" value="1"/>
</dbReference>
<dbReference type="RefSeq" id="WP_170200350.1">
    <property type="nucleotide sequence ID" value="NZ_BAABAN010000016.1"/>
</dbReference>
<dbReference type="GO" id="GO:0016853">
    <property type="term" value="F:isomerase activity"/>
    <property type="evidence" value="ECO:0007669"/>
    <property type="project" value="UniProtKB-KW"/>
</dbReference>
<dbReference type="Pfam" id="PF13462">
    <property type="entry name" value="Thioredoxin_4"/>
    <property type="match status" value="1"/>
</dbReference>
<dbReference type="Gene3D" id="3.40.30.10">
    <property type="entry name" value="Glutaredoxin"/>
    <property type="match status" value="1"/>
</dbReference>
<evidence type="ECO:0000313" key="10">
    <source>
        <dbReference type="Proteomes" id="UP000319746"/>
    </source>
</evidence>
<sequence>MPQQPSSSKPPWLLPVIVGIAALVVIAAAYFLFFGSGSSNDSDVANSPESEGGGVVDVVPQGEEDQIDLSHVERRDSEDPLSIGTVDAPVTMVMFSDYQCPFCASWMDETLPVMMDYVDDEQLRIEFRDLNVFGPESERASHAAYAAALQDSYMEYHQALLADGEIRQPAELSEEALLDLAAELGLDTDQFLEDMHSEAVQEQILENQRLGTDLGAYSTPSFIVGGQPMVGAQPTDVFVDAVDQALTDASE</sequence>